<dbReference type="InterPro" id="IPR050281">
    <property type="entry name" value="Flavin_monoamine_oxidase"/>
</dbReference>
<evidence type="ECO:0000313" key="9">
    <source>
        <dbReference type="Proteomes" id="UP000256900"/>
    </source>
</evidence>
<dbReference type="InterPro" id="IPR002937">
    <property type="entry name" value="Amino_oxidase"/>
</dbReference>
<keyword evidence="9" id="KW-1185">Reference proteome</keyword>
<comment type="pathway">
    <text evidence="1">Plant hormone metabolism; auxin biosynthesis.</text>
</comment>
<keyword evidence="5" id="KW-0073">Auxin biosynthesis</keyword>
<dbReference type="OrthoDB" id="337830at2"/>
<gene>
    <name evidence="8" type="ORF">DES32_0269</name>
</gene>
<evidence type="ECO:0000256" key="1">
    <source>
        <dbReference type="ARBA" id="ARBA00004814"/>
    </source>
</evidence>
<reference evidence="8 9" key="1">
    <citation type="submission" date="2018-08" db="EMBL/GenBank/DDBJ databases">
        <title>Genomic Encyclopedia of Type Strains, Phase IV (KMG-IV): sequencing the most valuable type-strain genomes for metagenomic binning, comparative biology and taxonomic classification.</title>
        <authorList>
            <person name="Goeker M."/>
        </authorList>
    </citation>
    <scope>NUCLEOTIDE SEQUENCE [LARGE SCALE GENOMIC DNA]</scope>
    <source>
        <strain evidence="8 9">BW863</strain>
    </source>
</reference>
<dbReference type="GO" id="GO:0050361">
    <property type="term" value="F:tryptophan 2-monooxygenase activity"/>
    <property type="evidence" value="ECO:0007669"/>
    <property type="project" value="UniProtKB-EC"/>
</dbReference>
<dbReference type="SUPFAM" id="SSF54373">
    <property type="entry name" value="FAD-linked reductases, C-terminal domain"/>
    <property type="match status" value="1"/>
</dbReference>
<evidence type="ECO:0000256" key="5">
    <source>
        <dbReference type="ARBA" id="ARBA00023070"/>
    </source>
</evidence>
<evidence type="ECO:0000313" key="8">
    <source>
        <dbReference type="EMBL" id="REF89055.1"/>
    </source>
</evidence>
<dbReference type="Pfam" id="PF01593">
    <property type="entry name" value="Amino_oxidase"/>
    <property type="match status" value="1"/>
</dbReference>
<evidence type="ECO:0000256" key="2">
    <source>
        <dbReference type="ARBA" id="ARBA00005833"/>
    </source>
</evidence>
<dbReference type="Gene3D" id="3.50.50.60">
    <property type="entry name" value="FAD/NAD(P)-binding domain"/>
    <property type="match status" value="1"/>
</dbReference>
<evidence type="ECO:0000256" key="4">
    <source>
        <dbReference type="ARBA" id="ARBA00017871"/>
    </source>
</evidence>
<feature type="domain" description="Amine oxidase" evidence="7">
    <location>
        <begin position="84"/>
        <end position="406"/>
    </location>
</feature>
<evidence type="ECO:0000256" key="3">
    <source>
        <dbReference type="ARBA" id="ARBA00012535"/>
    </source>
</evidence>
<dbReference type="GO" id="GO:0009851">
    <property type="term" value="P:auxin biosynthetic process"/>
    <property type="evidence" value="ECO:0007669"/>
    <property type="project" value="UniProtKB-KW"/>
</dbReference>
<comment type="caution">
    <text evidence="8">The sequence shown here is derived from an EMBL/GenBank/DDBJ whole genome shotgun (WGS) entry which is preliminary data.</text>
</comment>
<dbReference type="InterPro" id="IPR036188">
    <property type="entry name" value="FAD/NAD-bd_sf"/>
</dbReference>
<dbReference type="PANTHER" id="PTHR10742">
    <property type="entry name" value="FLAVIN MONOAMINE OXIDASE"/>
    <property type="match status" value="1"/>
</dbReference>
<organism evidence="8 9">
    <name type="scientific">Methylovirgula ligni</name>
    <dbReference type="NCBI Taxonomy" id="569860"/>
    <lineage>
        <taxon>Bacteria</taxon>
        <taxon>Pseudomonadati</taxon>
        <taxon>Pseudomonadota</taxon>
        <taxon>Alphaproteobacteria</taxon>
        <taxon>Hyphomicrobiales</taxon>
        <taxon>Beijerinckiaceae</taxon>
        <taxon>Methylovirgula</taxon>
    </lineage>
</organism>
<evidence type="ECO:0000259" key="7">
    <source>
        <dbReference type="Pfam" id="PF01593"/>
    </source>
</evidence>
<proteinExistence type="inferred from homology"/>
<dbReference type="RefSeq" id="WP_115834873.1">
    <property type="nucleotide sequence ID" value="NZ_CP025086.1"/>
</dbReference>
<accession>A0A3D9Z2L2</accession>
<sequence>MMPDSFDVAIVGAGAAGLAAALALTRAGRSIVVLEARTRPGGRAFTFAAQGGFPLDAGCGWVHSADRNVLAPLIEAAGFVFEKHSANWGRQSGDQGFSATEQKEFAEAFEAFDARLAAAALKGIDSPASDYFEPGTRWNNLIDAVSSYYNGAEFDRVSVLDYDAYVDTGVNWRVREGYGAAIAAVAASIAPRFECAVTAIDHRHVPVRLETQQGLVSARAVIVTVPTNLLAKERIAFSPPLPDKAEAAAGLRLGTAEKAFFLLAQPEEFPVEGHLFGRIDQTATGSYHTRPFGRPYVEAFIGGRNAEDLIREGEGALGAFALDELSALIGSAFRRRATPIAETGWARDPWVLGSYSHALPGHAGARAALAASVAERLFFAGEATHPSFFSTVHGAWETGLRAAEEALAVLPSLAL</sequence>
<dbReference type="Pfam" id="PF13450">
    <property type="entry name" value="NAD_binding_8"/>
    <property type="match status" value="1"/>
</dbReference>
<evidence type="ECO:0000256" key="6">
    <source>
        <dbReference type="ARBA" id="ARBA00047321"/>
    </source>
</evidence>
<dbReference type="PANTHER" id="PTHR10742:SF410">
    <property type="entry name" value="LYSINE-SPECIFIC HISTONE DEMETHYLASE 2"/>
    <property type="match status" value="1"/>
</dbReference>
<dbReference type="Proteomes" id="UP000256900">
    <property type="component" value="Unassembled WGS sequence"/>
</dbReference>
<dbReference type="EC" id="1.13.12.3" evidence="3"/>
<dbReference type="AlphaFoldDB" id="A0A3D9Z2L2"/>
<comment type="catalytic activity">
    <reaction evidence="6">
        <text>L-tryptophan + O2 = indole-3-acetamide + CO2 + H2O</text>
        <dbReference type="Rhea" id="RHEA:16165"/>
        <dbReference type="ChEBI" id="CHEBI:15377"/>
        <dbReference type="ChEBI" id="CHEBI:15379"/>
        <dbReference type="ChEBI" id="CHEBI:16031"/>
        <dbReference type="ChEBI" id="CHEBI:16526"/>
        <dbReference type="ChEBI" id="CHEBI:57912"/>
        <dbReference type="EC" id="1.13.12.3"/>
    </reaction>
</comment>
<protein>
    <recommendedName>
        <fullName evidence="4">Tryptophan 2-monooxygenase</fullName>
        <ecNumber evidence="3">1.13.12.3</ecNumber>
    </recommendedName>
</protein>
<dbReference type="PRINTS" id="PR00420">
    <property type="entry name" value="RNGMNOXGNASE"/>
</dbReference>
<comment type="similarity">
    <text evidence="2">Belongs to the tryptophan 2-monooxygenase family.</text>
</comment>
<dbReference type="EMBL" id="QUMO01000001">
    <property type="protein sequence ID" value="REF89055.1"/>
    <property type="molecule type" value="Genomic_DNA"/>
</dbReference>
<name>A0A3D9Z2L2_9HYPH</name>
<dbReference type="SUPFAM" id="SSF51905">
    <property type="entry name" value="FAD/NAD(P)-binding domain"/>
    <property type="match status" value="1"/>
</dbReference>